<evidence type="ECO:0000256" key="10">
    <source>
        <dbReference type="ARBA" id="ARBA00023136"/>
    </source>
</evidence>
<evidence type="ECO:0000256" key="5">
    <source>
        <dbReference type="ARBA" id="ARBA00022679"/>
    </source>
</evidence>
<dbReference type="SUPFAM" id="SSF55874">
    <property type="entry name" value="ATPase domain of HSP90 chaperone/DNA topoisomerase II/histidine kinase"/>
    <property type="match status" value="1"/>
</dbReference>
<dbReference type="GO" id="GO:0004721">
    <property type="term" value="F:phosphoprotein phosphatase activity"/>
    <property type="evidence" value="ECO:0007669"/>
    <property type="project" value="TreeGrafter"/>
</dbReference>
<dbReference type="GO" id="GO:0005886">
    <property type="term" value="C:plasma membrane"/>
    <property type="evidence" value="ECO:0007669"/>
    <property type="project" value="UniProtKB-SubCell"/>
</dbReference>
<evidence type="ECO:0000256" key="11">
    <source>
        <dbReference type="SAM" id="Coils"/>
    </source>
</evidence>
<name>A0A2T3G3Q9_9FIRM</name>
<keyword evidence="11" id="KW-0175">Coiled coil</keyword>
<evidence type="ECO:0000256" key="9">
    <source>
        <dbReference type="ARBA" id="ARBA00023012"/>
    </source>
</evidence>
<evidence type="ECO:0000256" key="8">
    <source>
        <dbReference type="ARBA" id="ARBA00022989"/>
    </source>
</evidence>
<dbReference type="GO" id="GO:0016036">
    <property type="term" value="P:cellular response to phosphate starvation"/>
    <property type="evidence" value="ECO:0007669"/>
    <property type="project" value="TreeGrafter"/>
</dbReference>
<dbReference type="PROSITE" id="PS50109">
    <property type="entry name" value="HIS_KIN"/>
    <property type="match status" value="1"/>
</dbReference>
<evidence type="ECO:0000313" key="14">
    <source>
        <dbReference type="EMBL" id="PST42167.1"/>
    </source>
</evidence>
<accession>A0A2T3G3Q9</accession>
<dbReference type="GO" id="GO:0000155">
    <property type="term" value="F:phosphorelay sensor kinase activity"/>
    <property type="evidence" value="ECO:0007669"/>
    <property type="project" value="TreeGrafter"/>
</dbReference>
<organism evidence="14 15">
    <name type="scientific">Faecalibacillus faecis</name>
    <dbReference type="NCBI Taxonomy" id="1982628"/>
    <lineage>
        <taxon>Bacteria</taxon>
        <taxon>Bacillati</taxon>
        <taxon>Bacillota</taxon>
        <taxon>Erysipelotrichia</taxon>
        <taxon>Erysipelotrichales</taxon>
        <taxon>Coprobacillaceae</taxon>
        <taxon>Faecalibacillus</taxon>
    </lineage>
</organism>
<feature type="domain" description="Histidine kinase" evidence="13">
    <location>
        <begin position="121"/>
        <end position="319"/>
    </location>
</feature>
<evidence type="ECO:0000256" key="2">
    <source>
        <dbReference type="ARBA" id="ARBA00004651"/>
    </source>
</evidence>
<dbReference type="Gene3D" id="3.30.565.10">
    <property type="entry name" value="Histidine kinase-like ATPase, C-terminal domain"/>
    <property type="match status" value="1"/>
</dbReference>
<reference evidence="15" key="1">
    <citation type="submission" date="2018-03" db="EMBL/GenBank/DDBJ databases">
        <title>Lachnoclostridium SNUG30370 gen.nov., sp.nov., isolated from human faeces.</title>
        <authorList>
            <person name="Seo B."/>
            <person name="Jeon K."/>
            <person name="Ko G."/>
        </authorList>
    </citation>
    <scope>NUCLEOTIDE SEQUENCE [LARGE SCALE GENOMIC DNA]</scope>
    <source>
        <strain evidence="15">SNUG30370</strain>
    </source>
</reference>
<dbReference type="Pfam" id="PF02518">
    <property type="entry name" value="HATPase_c"/>
    <property type="match status" value="1"/>
</dbReference>
<keyword evidence="9" id="KW-0902">Two-component regulatory system</keyword>
<comment type="caution">
    <text evidence="14">The sequence shown here is derived from an EMBL/GenBank/DDBJ whole genome shotgun (WGS) entry which is preliminary data.</text>
</comment>
<keyword evidence="10 12" id="KW-0472">Membrane</keyword>
<evidence type="ECO:0000259" key="13">
    <source>
        <dbReference type="PROSITE" id="PS50109"/>
    </source>
</evidence>
<dbReference type="InterPro" id="IPR005467">
    <property type="entry name" value="His_kinase_dom"/>
</dbReference>
<evidence type="ECO:0000256" key="6">
    <source>
        <dbReference type="ARBA" id="ARBA00022692"/>
    </source>
</evidence>
<dbReference type="InterPro" id="IPR036890">
    <property type="entry name" value="HATPase_C_sf"/>
</dbReference>
<dbReference type="EC" id="2.7.13.3" evidence="3"/>
<dbReference type="InterPro" id="IPR050351">
    <property type="entry name" value="BphY/WalK/GraS-like"/>
</dbReference>
<keyword evidence="4" id="KW-1003">Cell membrane</keyword>
<proteinExistence type="predicted"/>
<dbReference type="PANTHER" id="PTHR45453">
    <property type="entry name" value="PHOSPHATE REGULON SENSOR PROTEIN PHOR"/>
    <property type="match status" value="1"/>
</dbReference>
<comment type="subcellular location">
    <subcellularLocation>
        <location evidence="2">Cell membrane</location>
        <topology evidence="2">Multi-pass membrane protein</topology>
    </subcellularLocation>
</comment>
<dbReference type="GeneID" id="77469684"/>
<feature type="transmembrane region" description="Helical" evidence="12">
    <location>
        <begin position="36"/>
        <end position="54"/>
    </location>
</feature>
<dbReference type="Proteomes" id="UP000241201">
    <property type="component" value="Unassembled WGS sequence"/>
</dbReference>
<dbReference type="EMBL" id="PYLP01000001">
    <property type="protein sequence ID" value="PST42167.1"/>
    <property type="molecule type" value="Genomic_DNA"/>
</dbReference>
<keyword evidence="5" id="KW-0808">Transferase</keyword>
<dbReference type="PANTHER" id="PTHR45453:SF2">
    <property type="entry name" value="HISTIDINE KINASE"/>
    <property type="match status" value="1"/>
</dbReference>
<dbReference type="AlphaFoldDB" id="A0A2T3G3Q9"/>
<keyword evidence="7 14" id="KW-0418">Kinase</keyword>
<keyword evidence="15" id="KW-1185">Reference proteome</keyword>
<dbReference type="SMART" id="SM00387">
    <property type="entry name" value="HATPase_c"/>
    <property type="match status" value="1"/>
</dbReference>
<evidence type="ECO:0000256" key="3">
    <source>
        <dbReference type="ARBA" id="ARBA00012438"/>
    </source>
</evidence>
<feature type="transmembrane region" description="Helical" evidence="12">
    <location>
        <begin position="12"/>
        <end position="30"/>
    </location>
</feature>
<keyword evidence="8 12" id="KW-1133">Transmembrane helix</keyword>
<comment type="catalytic activity">
    <reaction evidence="1">
        <text>ATP + protein L-histidine = ADP + protein N-phospho-L-histidine.</text>
        <dbReference type="EC" id="2.7.13.3"/>
    </reaction>
</comment>
<evidence type="ECO:0000313" key="15">
    <source>
        <dbReference type="Proteomes" id="UP000241201"/>
    </source>
</evidence>
<sequence>MFKDYLKKTYPVYLLYLLFVLCTFVVLMICQMILDLIIYMLSLYFFIILLYFLLDYKKYKQHHQYLIYLKDNPELFDNLPQESYLEEKTYQEMLQMLQKKIFQLKQENQQKYNNTIDYYTKWVHQIKTPIAGLKLIIQNDYPDKKMLVELLKIEQYVNMALQYVRLDSIHHDLSFQKVSLDHLVSQEIKKQSLFFFQKKLKVDYQIKDLKILTDEKWSGFVIEQVLSNALKYTKEGSITFYNEGEKLYIQDSGIGIKESNLPRVFEKGFTGFQGRNDKKASGLGLYLCKNIFNQLGHLISIESKVGQGTTVCLDFSKKEIFIE</sequence>
<evidence type="ECO:0000256" key="1">
    <source>
        <dbReference type="ARBA" id="ARBA00000085"/>
    </source>
</evidence>
<dbReference type="InterPro" id="IPR003594">
    <property type="entry name" value="HATPase_dom"/>
</dbReference>
<keyword evidence="6 12" id="KW-0812">Transmembrane</keyword>
<gene>
    <name evidence="14" type="ORF">C7U55_01010</name>
</gene>
<evidence type="ECO:0000256" key="7">
    <source>
        <dbReference type="ARBA" id="ARBA00022777"/>
    </source>
</evidence>
<evidence type="ECO:0000256" key="12">
    <source>
        <dbReference type="SAM" id="Phobius"/>
    </source>
</evidence>
<protein>
    <recommendedName>
        <fullName evidence="3">histidine kinase</fullName>
        <ecNumber evidence="3">2.7.13.3</ecNumber>
    </recommendedName>
</protein>
<evidence type="ECO:0000256" key="4">
    <source>
        <dbReference type="ARBA" id="ARBA00022475"/>
    </source>
</evidence>
<feature type="coiled-coil region" evidence="11">
    <location>
        <begin position="87"/>
        <end position="114"/>
    </location>
</feature>
<dbReference type="RefSeq" id="WP_106986952.1">
    <property type="nucleotide sequence ID" value="NZ_PYLP01000001.1"/>
</dbReference>